<keyword evidence="1" id="KW-0812">Transmembrane</keyword>
<evidence type="ECO:0000256" key="1">
    <source>
        <dbReference type="SAM" id="Phobius"/>
    </source>
</evidence>
<name>A0A4P9ZC74_9ASCO</name>
<dbReference type="AlphaFoldDB" id="A0A4P9ZC74"/>
<dbReference type="PANTHER" id="PTHR43138">
    <property type="entry name" value="ACETYLTRANSFERASE, GNAT FAMILY"/>
    <property type="match status" value="1"/>
</dbReference>
<gene>
    <name evidence="2" type="ORF">METBISCDRAFT_31300</name>
</gene>
<keyword evidence="3" id="KW-1185">Reference proteome</keyword>
<keyword evidence="1" id="KW-0472">Membrane</keyword>
<dbReference type="GO" id="GO:0005634">
    <property type="term" value="C:nucleus"/>
    <property type="evidence" value="ECO:0007669"/>
    <property type="project" value="TreeGrafter"/>
</dbReference>
<reference evidence="3" key="1">
    <citation type="journal article" date="2018" name="Nat. Microbiol.">
        <title>Leveraging single-cell genomics to expand the fungal tree of life.</title>
        <authorList>
            <person name="Ahrendt S.R."/>
            <person name="Quandt C.A."/>
            <person name="Ciobanu D."/>
            <person name="Clum A."/>
            <person name="Salamov A."/>
            <person name="Andreopoulos B."/>
            <person name="Cheng J.F."/>
            <person name="Woyke T."/>
            <person name="Pelin A."/>
            <person name="Henrissat B."/>
            <person name="Reynolds N.K."/>
            <person name="Benny G.L."/>
            <person name="Smith M.E."/>
            <person name="James T.Y."/>
            <person name="Grigoriev I.V."/>
        </authorList>
    </citation>
    <scope>NUCLEOTIDE SEQUENCE [LARGE SCALE GENOMIC DNA]</scope>
    <source>
        <strain evidence="3">Baker2002</strain>
    </source>
</reference>
<feature type="transmembrane region" description="Helical" evidence="1">
    <location>
        <begin position="116"/>
        <end position="134"/>
    </location>
</feature>
<dbReference type="PANTHER" id="PTHR43138:SF1">
    <property type="entry name" value="N-ACETYLTRANSFERASE ACA1"/>
    <property type="match status" value="1"/>
</dbReference>
<evidence type="ECO:0000313" key="2">
    <source>
        <dbReference type="EMBL" id="RKP29952.1"/>
    </source>
</evidence>
<evidence type="ECO:0000313" key="3">
    <source>
        <dbReference type="Proteomes" id="UP000268321"/>
    </source>
</evidence>
<proteinExistence type="predicted"/>
<dbReference type="InterPro" id="IPR016181">
    <property type="entry name" value="Acyl_CoA_acyltransferase"/>
</dbReference>
<dbReference type="Gene3D" id="3.40.630.30">
    <property type="match status" value="1"/>
</dbReference>
<sequence>MAADFDFLATLPFADKTHALLPRVTEKIVFLLEKNTNDFPAKLLVEAFHEFKHMIRDGKKYPFDTEFAEFWHGCFLGYFYVKPIYLGRSSHVCNGGFVVDHRRRGLGLGKEMGKQYLAYVPLLGYLYSVFNLVYGTNVASWKIWDLLRFERIGYVKNVAVLKG</sequence>
<dbReference type="EMBL" id="ML004470">
    <property type="protein sequence ID" value="RKP29952.1"/>
    <property type="molecule type" value="Genomic_DNA"/>
</dbReference>
<accession>A0A4P9ZC74</accession>
<dbReference type="Proteomes" id="UP000268321">
    <property type="component" value="Unassembled WGS sequence"/>
</dbReference>
<dbReference type="SUPFAM" id="SSF55729">
    <property type="entry name" value="Acyl-CoA N-acyltransferases (Nat)"/>
    <property type="match status" value="1"/>
</dbReference>
<organism evidence="2 3">
    <name type="scientific">Metschnikowia bicuspidata</name>
    <dbReference type="NCBI Taxonomy" id="27322"/>
    <lineage>
        <taxon>Eukaryota</taxon>
        <taxon>Fungi</taxon>
        <taxon>Dikarya</taxon>
        <taxon>Ascomycota</taxon>
        <taxon>Saccharomycotina</taxon>
        <taxon>Pichiomycetes</taxon>
        <taxon>Metschnikowiaceae</taxon>
        <taxon>Metschnikowia</taxon>
    </lineage>
</organism>
<dbReference type="InterPro" id="IPR052742">
    <property type="entry name" value="Mito_N-acetyltransferase"/>
</dbReference>
<dbReference type="OrthoDB" id="10264707at2759"/>
<evidence type="ECO:0008006" key="4">
    <source>
        <dbReference type="Google" id="ProtNLM"/>
    </source>
</evidence>
<protein>
    <recommendedName>
        <fullName evidence="4">N-acetyltransferase domain-containing protein</fullName>
    </recommendedName>
</protein>
<keyword evidence="1" id="KW-1133">Transmembrane helix</keyword>